<proteinExistence type="predicted"/>
<evidence type="ECO:0000313" key="1">
    <source>
        <dbReference type="EMBL" id="GAD74198.1"/>
    </source>
</evidence>
<dbReference type="STRING" id="1219077.VAZ01S_004_00720"/>
<gene>
    <name evidence="1" type="ORF">VAZ01S_004_00720</name>
</gene>
<evidence type="ECO:0000313" key="2">
    <source>
        <dbReference type="Proteomes" id="UP000016567"/>
    </source>
</evidence>
<organism evidence="1 2">
    <name type="scientific">Vibrio azureus NBRC 104587</name>
    <dbReference type="NCBI Taxonomy" id="1219077"/>
    <lineage>
        <taxon>Bacteria</taxon>
        <taxon>Pseudomonadati</taxon>
        <taxon>Pseudomonadota</taxon>
        <taxon>Gammaproteobacteria</taxon>
        <taxon>Vibrionales</taxon>
        <taxon>Vibrionaceae</taxon>
        <taxon>Vibrio</taxon>
    </lineage>
</organism>
<keyword evidence="2" id="KW-1185">Reference proteome</keyword>
<accession>U3C6W5</accession>
<dbReference type="InterPro" id="IPR021109">
    <property type="entry name" value="Peptidase_aspartic_dom_sf"/>
</dbReference>
<reference evidence="1 2" key="1">
    <citation type="submission" date="2013-09" db="EMBL/GenBank/DDBJ databases">
        <title>Whole genome shotgun sequence of Vibrio azureus NBRC 104587.</title>
        <authorList>
            <person name="Isaki S."/>
            <person name="Hosoyama A."/>
            <person name="Numata M."/>
            <person name="Hashimoto M."/>
            <person name="Hosoyama Y."/>
            <person name="Tsuchikane K."/>
            <person name="Noguchi M."/>
            <person name="Hirakata S."/>
            <person name="Ichikawa N."/>
            <person name="Ohji S."/>
            <person name="Yamazoe A."/>
            <person name="Fujita N."/>
        </authorList>
    </citation>
    <scope>NUCLEOTIDE SEQUENCE [LARGE SCALE GENOMIC DNA]</scope>
    <source>
        <strain evidence="1 2">NBRC 104587</strain>
    </source>
</reference>
<dbReference type="eggNOG" id="ENOG502ZB5S">
    <property type="taxonomic scope" value="Bacteria"/>
</dbReference>
<protein>
    <recommendedName>
        <fullName evidence="3">Peptidase A2 domain-containing protein</fullName>
    </recommendedName>
</protein>
<dbReference type="AlphaFoldDB" id="U3C6W5"/>
<sequence length="286" mass="32337">MCIFIFTLSTKAYSTENCNKIEIPLKLDKFNLPYLTLTINKREYQALFDLGSSFSIHIPKEQVSNFNQLKYTGEKIRSMNLDGDMSYDSEFIISELFISCMSFKDLKGVDFKPWGVTVTKNGEQPSQEANQLVIGKGLFTGKVLTIDYSKNKLVVENHAEVRKKRDELSFPFKGEAEGITVPLHSKNKAYSMVLDTGASSSFFASQKVDPKEKINVCDMDLGEGLDCRNIKTDFNIAGKIPFKSDALLYPFDDEFRMDGILGTDFFKSFVVKINFQSGNMSLIKVE</sequence>
<name>U3C6W5_9VIBR</name>
<dbReference type="EMBL" id="BATL01000004">
    <property type="protein sequence ID" value="GAD74198.1"/>
    <property type="molecule type" value="Genomic_DNA"/>
</dbReference>
<dbReference type="Proteomes" id="UP000016567">
    <property type="component" value="Unassembled WGS sequence"/>
</dbReference>
<evidence type="ECO:0008006" key="3">
    <source>
        <dbReference type="Google" id="ProtNLM"/>
    </source>
</evidence>
<comment type="caution">
    <text evidence="1">The sequence shown here is derived from an EMBL/GenBank/DDBJ whole genome shotgun (WGS) entry which is preliminary data.</text>
</comment>
<dbReference type="Gene3D" id="2.40.70.10">
    <property type="entry name" value="Acid Proteases"/>
    <property type="match status" value="1"/>
</dbReference>